<dbReference type="InterPro" id="IPR036640">
    <property type="entry name" value="ABC1_TM_sf"/>
</dbReference>
<evidence type="ECO:0000256" key="5">
    <source>
        <dbReference type="ARBA" id="ARBA00022741"/>
    </source>
</evidence>
<dbReference type="GO" id="GO:0005524">
    <property type="term" value="F:ATP binding"/>
    <property type="evidence" value="ECO:0007669"/>
    <property type="project" value="UniProtKB-KW"/>
</dbReference>
<dbReference type="Pfam" id="PF00005">
    <property type="entry name" value="ABC_tran"/>
    <property type="match status" value="1"/>
</dbReference>
<dbReference type="Pfam" id="PF00664">
    <property type="entry name" value="ABC_membrane"/>
    <property type="match status" value="1"/>
</dbReference>
<dbReference type="InterPro" id="IPR027417">
    <property type="entry name" value="P-loop_NTPase"/>
</dbReference>
<dbReference type="SUPFAM" id="SSF90123">
    <property type="entry name" value="ABC transporter transmembrane region"/>
    <property type="match status" value="1"/>
</dbReference>
<keyword evidence="3" id="KW-1003">Cell membrane</keyword>
<dbReference type="SMART" id="SM00382">
    <property type="entry name" value="AAA"/>
    <property type="match status" value="1"/>
</dbReference>
<keyword evidence="7 9" id="KW-1133">Transmembrane helix</keyword>
<evidence type="ECO:0000256" key="7">
    <source>
        <dbReference type="ARBA" id="ARBA00022989"/>
    </source>
</evidence>
<dbReference type="CDD" id="cd18548">
    <property type="entry name" value="ABC_6TM_Tm287_like"/>
    <property type="match status" value="1"/>
</dbReference>
<sequence length="578" mass="63276">MTKLTRYFKAYWSQILAVLALLFLQAMCDLSLPDYMSDIVNNGVAAQDLAYILPAGGKMLLVALVGAGCTVAVGLIAARIAAGISRDLRNDVFSKVEGFSLAEFDRFGASSLITRTTNDIQQIQMVTVMLLRFVLYAPIQGIGGVIKAVGKSPSMSWLIALAVLVILGVILVLFSIVLPRFKVVQKLVDRLNRVTRESLVGMLVIRAFNNQNHEEERFDEANRDLTRLNTFVHRIIAAMMPTMMLVMNALTVGIVWFGSHYVDAGSMQIGDMMAFIQYAMQIIMSFLMVSMAFVLLPRASVSAERINEVLTCEPAIRDPEGDRSAEGGNTLPGTVEFRNVSFAYPGADDEVIKNISFVAKPGQTTAFIGSTGSGKSTLINLIPRFYDATEGQILVDGVDVREQSQHALHDKIGYVPQKGVLFTGTIADNLRYGDEEASEEELRQAAQVAQALDFIEEKPDGFETEIAQGGGNVSGGQKQRLSIARALVKKPEVYIFDDSFSALDFKTDAALRRALAPQTKDATVLIVAQRISSIMHAEQIVVMDDGQIAGIGTHRELLENCEVYREIAQSQLSKEELA</sequence>
<evidence type="ECO:0000256" key="4">
    <source>
        <dbReference type="ARBA" id="ARBA00022692"/>
    </source>
</evidence>
<feature type="transmembrane region" description="Helical" evidence="9">
    <location>
        <begin position="155"/>
        <end position="178"/>
    </location>
</feature>
<dbReference type="GO" id="GO:0005886">
    <property type="term" value="C:plasma membrane"/>
    <property type="evidence" value="ECO:0007669"/>
    <property type="project" value="UniProtKB-SubCell"/>
</dbReference>
<keyword evidence="5" id="KW-0547">Nucleotide-binding</keyword>
<dbReference type="PANTHER" id="PTHR43394:SF1">
    <property type="entry name" value="ATP-BINDING CASSETTE SUB-FAMILY B MEMBER 10, MITOCHONDRIAL"/>
    <property type="match status" value="1"/>
</dbReference>
<dbReference type="FunFam" id="3.40.50.300:FF:000221">
    <property type="entry name" value="Multidrug ABC transporter ATP-binding protein"/>
    <property type="match status" value="1"/>
</dbReference>
<keyword evidence="2" id="KW-0813">Transport</keyword>
<evidence type="ECO:0000256" key="9">
    <source>
        <dbReference type="SAM" id="Phobius"/>
    </source>
</evidence>
<feature type="domain" description="ABC transmembrane type-1" evidence="11">
    <location>
        <begin position="16"/>
        <end position="298"/>
    </location>
</feature>
<dbReference type="PANTHER" id="PTHR43394">
    <property type="entry name" value="ATP-DEPENDENT PERMEASE MDL1, MITOCHONDRIAL"/>
    <property type="match status" value="1"/>
</dbReference>
<reference evidence="12" key="1">
    <citation type="submission" date="2022-06" db="EMBL/GenBank/DDBJ databases">
        <title>Isolation of gut microbiota from human fecal samples.</title>
        <authorList>
            <person name="Pamer E.G."/>
            <person name="Barat B."/>
            <person name="Waligurski E."/>
            <person name="Medina S."/>
            <person name="Paddock L."/>
            <person name="Mostad J."/>
        </authorList>
    </citation>
    <scope>NUCLEOTIDE SEQUENCE</scope>
    <source>
        <strain evidence="12">DFI.7.96</strain>
    </source>
</reference>
<dbReference type="PROSITE" id="PS00211">
    <property type="entry name" value="ABC_TRANSPORTER_1"/>
    <property type="match status" value="1"/>
</dbReference>
<dbReference type="Gene3D" id="1.20.1560.10">
    <property type="entry name" value="ABC transporter type 1, transmembrane domain"/>
    <property type="match status" value="1"/>
</dbReference>
<evidence type="ECO:0000259" key="11">
    <source>
        <dbReference type="PROSITE" id="PS50929"/>
    </source>
</evidence>
<dbReference type="InterPro" id="IPR039421">
    <property type="entry name" value="Type_1_exporter"/>
</dbReference>
<evidence type="ECO:0000259" key="10">
    <source>
        <dbReference type="PROSITE" id="PS50893"/>
    </source>
</evidence>
<dbReference type="EMBL" id="JANGAB010000001">
    <property type="protein sequence ID" value="MCQ4948410.1"/>
    <property type="molecule type" value="Genomic_DNA"/>
</dbReference>
<evidence type="ECO:0000256" key="8">
    <source>
        <dbReference type="ARBA" id="ARBA00023136"/>
    </source>
</evidence>
<dbReference type="SUPFAM" id="SSF52540">
    <property type="entry name" value="P-loop containing nucleoside triphosphate hydrolases"/>
    <property type="match status" value="1"/>
</dbReference>
<gene>
    <name evidence="12" type="ORF">NE646_01835</name>
</gene>
<feature type="domain" description="ABC transporter" evidence="10">
    <location>
        <begin position="335"/>
        <end position="570"/>
    </location>
</feature>
<protein>
    <submittedName>
        <fullName evidence="12">ABC transporter ATP-binding protein/permease</fullName>
    </submittedName>
</protein>
<dbReference type="InterPro" id="IPR003439">
    <property type="entry name" value="ABC_transporter-like_ATP-bd"/>
</dbReference>
<dbReference type="Gene3D" id="3.40.50.300">
    <property type="entry name" value="P-loop containing nucleotide triphosphate hydrolases"/>
    <property type="match status" value="1"/>
</dbReference>
<keyword evidence="6 12" id="KW-0067">ATP-binding</keyword>
<dbReference type="GO" id="GO:0015421">
    <property type="term" value="F:ABC-type oligopeptide transporter activity"/>
    <property type="evidence" value="ECO:0007669"/>
    <property type="project" value="TreeGrafter"/>
</dbReference>
<dbReference type="PROSITE" id="PS50893">
    <property type="entry name" value="ABC_TRANSPORTER_2"/>
    <property type="match status" value="1"/>
</dbReference>
<comment type="subcellular location">
    <subcellularLocation>
        <location evidence="1">Cell membrane</location>
        <topology evidence="1">Multi-pass membrane protein</topology>
    </subcellularLocation>
</comment>
<dbReference type="Proteomes" id="UP001205063">
    <property type="component" value="Unassembled WGS sequence"/>
</dbReference>
<feature type="transmembrane region" description="Helical" evidence="9">
    <location>
        <begin position="235"/>
        <end position="258"/>
    </location>
</feature>
<evidence type="ECO:0000313" key="12">
    <source>
        <dbReference type="EMBL" id="MCQ4948410.1"/>
    </source>
</evidence>
<dbReference type="PROSITE" id="PS50929">
    <property type="entry name" value="ABC_TM1F"/>
    <property type="match status" value="1"/>
</dbReference>
<dbReference type="InterPro" id="IPR003593">
    <property type="entry name" value="AAA+_ATPase"/>
</dbReference>
<dbReference type="InterPro" id="IPR011527">
    <property type="entry name" value="ABC1_TM_dom"/>
</dbReference>
<name>A0AAW5KDU4_9FIRM</name>
<evidence type="ECO:0000256" key="3">
    <source>
        <dbReference type="ARBA" id="ARBA00022475"/>
    </source>
</evidence>
<evidence type="ECO:0000256" key="2">
    <source>
        <dbReference type="ARBA" id="ARBA00022448"/>
    </source>
</evidence>
<evidence type="ECO:0000313" key="13">
    <source>
        <dbReference type="Proteomes" id="UP001205063"/>
    </source>
</evidence>
<dbReference type="InterPro" id="IPR017871">
    <property type="entry name" value="ABC_transporter-like_CS"/>
</dbReference>
<comment type="caution">
    <text evidence="12">The sequence shown here is derived from an EMBL/GenBank/DDBJ whole genome shotgun (WGS) entry which is preliminary data.</text>
</comment>
<dbReference type="FunFam" id="1.20.1560.10:FF:000040">
    <property type="entry name" value="Multidrug ABC transporter ATP-binding protein"/>
    <property type="match status" value="1"/>
</dbReference>
<keyword evidence="8 9" id="KW-0472">Membrane</keyword>
<keyword evidence="4 9" id="KW-0812">Transmembrane</keyword>
<evidence type="ECO:0000256" key="1">
    <source>
        <dbReference type="ARBA" id="ARBA00004651"/>
    </source>
</evidence>
<feature type="transmembrane region" description="Helical" evidence="9">
    <location>
        <begin position="278"/>
        <end position="296"/>
    </location>
</feature>
<feature type="transmembrane region" description="Helical" evidence="9">
    <location>
        <begin position="59"/>
        <end position="82"/>
    </location>
</feature>
<evidence type="ECO:0000256" key="6">
    <source>
        <dbReference type="ARBA" id="ARBA00022840"/>
    </source>
</evidence>
<dbReference type="GO" id="GO:0016887">
    <property type="term" value="F:ATP hydrolysis activity"/>
    <property type="evidence" value="ECO:0007669"/>
    <property type="project" value="InterPro"/>
</dbReference>
<dbReference type="RefSeq" id="WP_185915520.1">
    <property type="nucleotide sequence ID" value="NZ_JACMSD010000003.1"/>
</dbReference>
<accession>A0AAW5KDU4</accession>
<proteinExistence type="predicted"/>
<dbReference type="AlphaFoldDB" id="A0AAW5KDU4"/>
<feature type="transmembrane region" description="Helical" evidence="9">
    <location>
        <begin position="130"/>
        <end position="149"/>
    </location>
</feature>
<organism evidence="12 13">
    <name type="scientific">Bittarella massiliensis</name>
    <name type="common">ex Durand et al. 2017</name>
    <dbReference type="NCBI Taxonomy" id="1720313"/>
    <lineage>
        <taxon>Bacteria</taxon>
        <taxon>Bacillati</taxon>
        <taxon>Bacillota</taxon>
        <taxon>Clostridia</taxon>
        <taxon>Eubacteriales</taxon>
        <taxon>Oscillospiraceae</taxon>
        <taxon>Bittarella (ex Durand et al. 2017)</taxon>
    </lineage>
</organism>